<feature type="compositionally biased region" description="Polar residues" evidence="1">
    <location>
        <begin position="29"/>
        <end position="50"/>
    </location>
</feature>
<reference evidence="2" key="2">
    <citation type="submission" date="2020-11" db="EMBL/GenBank/DDBJ databases">
        <authorList>
            <person name="McCartney M.A."/>
            <person name="Auch B."/>
            <person name="Kono T."/>
            <person name="Mallez S."/>
            <person name="Becker A."/>
            <person name="Gohl D.M."/>
            <person name="Silverstein K.A.T."/>
            <person name="Koren S."/>
            <person name="Bechman K.B."/>
            <person name="Herman A."/>
            <person name="Abrahante J.E."/>
            <person name="Garbe J."/>
        </authorList>
    </citation>
    <scope>NUCLEOTIDE SEQUENCE</scope>
    <source>
        <strain evidence="2">Duluth1</strain>
        <tissue evidence="2">Whole animal</tissue>
    </source>
</reference>
<feature type="compositionally biased region" description="Polar residues" evidence="1">
    <location>
        <begin position="1"/>
        <end position="16"/>
    </location>
</feature>
<name>A0A9D4FKD4_DREPO</name>
<evidence type="ECO:0000313" key="2">
    <source>
        <dbReference type="EMBL" id="KAH3799606.1"/>
    </source>
</evidence>
<gene>
    <name evidence="2" type="ORF">DPMN_153217</name>
</gene>
<dbReference type="AlphaFoldDB" id="A0A9D4FKD4"/>
<protein>
    <submittedName>
        <fullName evidence="2">Uncharacterized protein</fullName>
    </submittedName>
</protein>
<accession>A0A9D4FKD4</accession>
<feature type="compositionally biased region" description="Basic residues" evidence="1">
    <location>
        <begin position="19"/>
        <end position="28"/>
    </location>
</feature>
<dbReference type="EMBL" id="JAIWYP010000007">
    <property type="protein sequence ID" value="KAH3799606.1"/>
    <property type="molecule type" value="Genomic_DNA"/>
</dbReference>
<sequence length="84" mass="9395">MSARHQQTGTWHQGSLSGWKRKVRRQKQGIRTATGHQDSNRALGQQQGIGTATGHWDSNRASEFLAGRQWNIRTATGHQDSKMA</sequence>
<comment type="caution">
    <text evidence="2">The sequence shown here is derived from an EMBL/GenBank/DDBJ whole genome shotgun (WGS) entry which is preliminary data.</text>
</comment>
<organism evidence="2 3">
    <name type="scientific">Dreissena polymorpha</name>
    <name type="common">Zebra mussel</name>
    <name type="synonym">Mytilus polymorpha</name>
    <dbReference type="NCBI Taxonomy" id="45954"/>
    <lineage>
        <taxon>Eukaryota</taxon>
        <taxon>Metazoa</taxon>
        <taxon>Spiralia</taxon>
        <taxon>Lophotrochozoa</taxon>
        <taxon>Mollusca</taxon>
        <taxon>Bivalvia</taxon>
        <taxon>Autobranchia</taxon>
        <taxon>Heteroconchia</taxon>
        <taxon>Euheterodonta</taxon>
        <taxon>Imparidentia</taxon>
        <taxon>Neoheterodontei</taxon>
        <taxon>Myida</taxon>
        <taxon>Dreissenoidea</taxon>
        <taxon>Dreissenidae</taxon>
        <taxon>Dreissena</taxon>
    </lineage>
</organism>
<feature type="region of interest" description="Disordered" evidence="1">
    <location>
        <begin position="1"/>
        <end position="56"/>
    </location>
</feature>
<proteinExistence type="predicted"/>
<evidence type="ECO:0000256" key="1">
    <source>
        <dbReference type="SAM" id="MobiDB-lite"/>
    </source>
</evidence>
<dbReference type="Proteomes" id="UP000828390">
    <property type="component" value="Unassembled WGS sequence"/>
</dbReference>
<evidence type="ECO:0000313" key="3">
    <source>
        <dbReference type="Proteomes" id="UP000828390"/>
    </source>
</evidence>
<keyword evidence="3" id="KW-1185">Reference proteome</keyword>
<reference evidence="2" key="1">
    <citation type="journal article" date="2019" name="bioRxiv">
        <title>The Genome of the Zebra Mussel, Dreissena polymorpha: A Resource for Invasive Species Research.</title>
        <authorList>
            <person name="McCartney M.A."/>
            <person name="Auch B."/>
            <person name="Kono T."/>
            <person name="Mallez S."/>
            <person name="Zhang Y."/>
            <person name="Obille A."/>
            <person name="Becker A."/>
            <person name="Abrahante J.E."/>
            <person name="Garbe J."/>
            <person name="Badalamenti J.P."/>
            <person name="Herman A."/>
            <person name="Mangelson H."/>
            <person name="Liachko I."/>
            <person name="Sullivan S."/>
            <person name="Sone E.D."/>
            <person name="Koren S."/>
            <person name="Silverstein K.A.T."/>
            <person name="Beckman K.B."/>
            <person name="Gohl D.M."/>
        </authorList>
    </citation>
    <scope>NUCLEOTIDE SEQUENCE</scope>
    <source>
        <strain evidence="2">Duluth1</strain>
        <tissue evidence="2">Whole animal</tissue>
    </source>
</reference>